<evidence type="ECO:0000256" key="19">
    <source>
        <dbReference type="ARBA" id="ARBA00047493"/>
    </source>
</evidence>
<dbReference type="InterPro" id="IPR004101">
    <property type="entry name" value="Mur_ligase_C"/>
</dbReference>
<evidence type="ECO:0000256" key="12">
    <source>
        <dbReference type="ARBA" id="ARBA00022741"/>
    </source>
</evidence>
<dbReference type="AlphaFoldDB" id="A0A1A6C2W8"/>
<dbReference type="FunFam" id="3.40.1190.10:FF:000004">
    <property type="entry name" value="Dihydrofolate synthase/folylpolyglutamate synthase"/>
    <property type="match status" value="1"/>
</dbReference>
<dbReference type="SUPFAM" id="SSF53244">
    <property type="entry name" value="MurD-like peptide ligases, peptide-binding domain"/>
    <property type="match status" value="1"/>
</dbReference>
<keyword evidence="11" id="KW-0479">Metal-binding</keyword>
<evidence type="ECO:0000256" key="14">
    <source>
        <dbReference type="ARBA" id="ARBA00022842"/>
    </source>
</evidence>
<evidence type="ECO:0000256" key="13">
    <source>
        <dbReference type="ARBA" id="ARBA00022840"/>
    </source>
</evidence>
<keyword evidence="27" id="KW-1185">Reference proteome</keyword>
<evidence type="ECO:0000256" key="2">
    <source>
        <dbReference type="ARBA" id="ARBA00002714"/>
    </source>
</evidence>
<comment type="pathway">
    <text evidence="3">Cofactor biosynthesis; tetrahydrofolate biosynthesis; 7,8-dihydrofolate from 2-amino-4-hydroxy-6-hydroxymethyl-7,8-dihydropteridine diphosphate and 4-aminobenzoate: step 2/2.</text>
</comment>
<dbReference type="GO" id="GO:0046872">
    <property type="term" value="F:metal ion binding"/>
    <property type="evidence" value="ECO:0007669"/>
    <property type="project" value="UniProtKB-KW"/>
</dbReference>
<keyword evidence="15" id="KW-0289">Folate biosynthesis</keyword>
<evidence type="ECO:0000256" key="1">
    <source>
        <dbReference type="ARBA" id="ARBA00001946"/>
    </source>
</evidence>
<dbReference type="Gene3D" id="3.40.1190.10">
    <property type="entry name" value="Mur-like, catalytic domain"/>
    <property type="match status" value="1"/>
</dbReference>
<reference evidence="26 27" key="1">
    <citation type="journal article" date="2014" name="Genome Announc.">
        <title>Draft Genome Sequence of the Iron-Oxidizing, Acidophilic, and Halotolerant 'Thiobacillus prosperus' Type Strain DSM 5130.</title>
        <authorList>
            <person name="Ossandon F.J."/>
            <person name="Cardenas J.P."/>
            <person name="Corbett M."/>
            <person name="Quatrini R."/>
            <person name="Holmes D.S."/>
            <person name="Watkin E."/>
        </authorList>
    </citation>
    <scope>NUCLEOTIDE SEQUENCE [LARGE SCALE GENOMIC DNA]</scope>
    <source>
        <strain evidence="26 27">DSM 5130</strain>
    </source>
</reference>
<dbReference type="NCBIfam" id="NF008101">
    <property type="entry name" value="PRK10846.1"/>
    <property type="match status" value="1"/>
</dbReference>
<evidence type="ECO:0000256" key="18">
    <source>
        <dbReference type="ARBA" id="ARBA00032510"/>
    </source>
</evidence>
<dbReference type="EC" id="6.3.2.17" evidence="8"/>
<comment type="catalytic activity">
    <reaction evidence="22">
        <text>7,8-dihydropteroate + L-glutamate + ATP = 7,8-dihydrofolate + ADP + phosphate + H(+)</text>
        <dbReference type="Rhea" id="RHEA:23584"/>
        <dbReference type="ChEBI" id="CHEBI:15378"/>
        <dbReference type="ChEBI" id="CHEBI:17839"/>
        <dbReference type="ChEBI" id="CHEBI:29985"/>
        <dbReference type="ChEBI" id="CHEBI:30616"/>
        <dbReference type="ChEBI" id="CHEBI:43474"/>
        <dbReference type="ChEBI" id="CHEBI:57451"/>
        <dbReference type="ChEBI" id="CHEBI:456216"/>
        <dbReference type="EC" id="6.3.2.12"/>
    </reaction>
</comment>
<dbReference type="UniPathway" id="UPA00077">
    <property type="reaction ID" value="UER00157"/>
</dbReference>
<evidence type="ECO:0000256" key="3">
    <source>
        <dbReference type="ARBA" id="ARBA00004799"/>
    </source>
</evidence>
<dbReference type="GO" id="GO:0046654">
    <property type="term" value="P:tetrahydrofolate biosynthetic process"/>
    <property type="evidence" value="ECO:0007669"/>
    <property type="project" value="UniProtKB-UniPathway"/>
</dbReference>
<evidence type="ECO:0000256" key="15">
    <source>
        <dbReference type="ARBA" id="ARBA00022909"/>
    </source>
</evidence>
<evidence type="ECO:0000313" key="26">
    <source>
        <dbReference type="EMBL" id="OBS08912.1"/>
    </source>
</evidence>
<comment type="catalytic activity">
    <reaction evidence="19">
        <text>(6S)-5,6,7,8-tetrahydrofolyl-(gamma-L-Glu)(n) + L-glutamate + ATP = (6S)-5,6,7,8-tetrahydrofolyl-(gamma-L-Glu)(n+1) + ADP + phosphate + H(+)</text>
        <dbReference type="Rhea" id="RHEA:10580"/>
        <dbReference type="Rhea" id="RHEA-COMP:14738"/>
        <dbReference type="Rhea" id="RHEA-COMP:14740"/>
        <dbReference type="ChEBI" id="CHEBI:15378"/>
        <dbReference type="ChEBI" id="CHEBI:29985"/>
        <dbReference type="ChEBI" id="CHEBI:30616"/>
        <dbReference type="ChEBI" id="CHEBI:43474"/>
        <dbReference type="ChEBI" id="CHEBI:141005"/>
        <dbReference type="ChEBI" id="CHEBI:456216"/>
        <dbReference type="EC" id="6.3.2.17"/>
    </reaction>
</comment>
<feature type="domain" description="Mur ligase central" evidence="25">
    <location>
        <begin position="47"/>
        <end position="182"/>
    </location>
</feature>
<evidence type="ECO:0000256" key="23">
    <source>
        <dbReference type="PIRNR" id="PIRNR001563"/>
    </source>
</evidence>
<evidence type="ECO:0000256" key="16">
    <source>
        <dbReference type="ARBA" id="ARBA00030048"/>
    </source>
</evidence>
<dbReference type="GO" id="GO:0005524">
    <property type="term" value="F:ATP binding"/>
    <property type="evidence" value="ECO:0007669"/>
    <property type="project" value="UniProtKB-KW"/>
</dbReference>
<dbReference type="OrthoDB" id="9809356at2"/>
<evidence type="ECO:0000256" key="5">
    <source>
        <dbReference type="ARBA" id="ARBA00008276"/>
    </source>
</evidence>
<dbReference type="RefSeq" id="WP_038091484.1">
    <property type="nucleotide sequence ID" value="NZ_JQSG02000006.1"/>
</dbReference>
<dbReference type="Gene3D" id="3.90.190.20">
    <property type="entry name" value="Mur ligase, C-terminal domain"/>
    <property type="match status" value="1"/>
</dbReference>
<dbReference type="InterPro" id="IPR001645">
    <property type="entry name" value="Folylpolyglutamate_synth"/>
</dbReference>
<comment type="similarity">
    <text evidence="5 23">Belongs to the folylpolyglutamate synthase family.</text>
</comment>
<evidence type="ECO:0000256" key="11">
    <source>
        <dbReference type="ARBA" id="ARBA00022723"/>
    </source>
</evidence>
<dbReference type="GO" id="GO:0046656">
    <property type="term" value="P:folic acid biosynthetic process"/>
    <property type="evidence" value="ECO:0007669"/>
    <property type="project" value="UniProtKB-KW"/>
</dbReference>
<keyword evidence="10 23" id="KW-0436">Ligase</keyword>
<evidence type="ECO:0000259" key="24">
    <source>
        <dbReference type="Pfam" id="PF02875"/>
    </source>
</evidence>
<evidence type="ECO:0000256" key="10">
    <source>
        <dbReference type="ARBA" id="ARBA00022598"/>
    </source>
</evidence>
<comment type="pathway">
    <text evidence="4">Cofactor biosynthesis; tetrahydrofolylpolyglutamate biosynthesis.</text>
</comment>
<dbReference type="InterPro" id="IPR036565">
    <property type="entry name" value="Mur-like_cat_sf"/>
</dbReference>
<dbReference type="PANTHER" id="PTHR11136:SF0">
    <property type="entry name" value="DIHYDROFOLATE SYNTHETASE-RELATED"/>
    <property type="match status" value="1"/>
</dbReference>
<comment type="caution">
    <text evidence="26">The sequence shown here is derived from an EMBL/GenBank/DDBJ whole genome shotgun (WGS) entry which is preliminary data.</text>
</comment>
<dbReference type="GO" id="GO:0004326">
    <property type="term" value="F:tetrahydrofolylpolyglutamate synthase activity"/>
    <property type="evidence" value="ECO:0007669"/>
    <property type="project" value="UniProtKB-EC"/>
</dbReference>
<accession>A0A1A6C2W8</accession>
<evidence type="ECO:0000256" key="4">
    <source>
        <dbReference type="ARBA" id="ARBA00005150"/>
    </source>
</evidence>
<keyword evidence="13 23" id="KW-0067">ATP-binding</keyword>
<dbReference type="PANTHER" id="PTHR11136">
    <property type="entry name" value="FOLYLPOLYGLUTAMATE SYNTHASE-RELATED"/>
    <property type="match status" value="1"/>
</dbReference>
<dbReference type="GO" id="GO:0008841">
    <property type="term" value="F:dihydrofolate synthase activity"/>
    <property type="evidence" value="ECO:0007669"/>
    <property type="project" value="UniProtKB-EC"/>
</dbReference>
<proteinExistence type="inferred from homology"/>
<evidence type="ECO:0000256" key="7">
    <source>
        <dbReference type="ARBA" id="ARBA00013023"/>
    </source>
</evidence>
<keyword evidence="14" id="KW-0460">Magnesium</keyword>
<feature type="domain" description="Mur ligase C-terminal" evidence="24">
    <location>
        <begin position="287"/>
        <end position="407"/>
    </location>
</feature>
<evidence type="ECO:0000256" key="21">
    <source>
        <dbReference type="ARBA" id="ARBA00049035"/>
    </source>
</evidence>
<keyword evidence="12 23" id="KW-0547">Nucleotide-binding</keyword>
<dbReference type="NCBIfam" id="TIGR01499">
    <property type="entry name" value="folC"/>
    <property type="match status" value="1"/>
</dbReference>
<evidence type="ECO:0000256" key="9">
    <source>
        <dbReference type="ARBA" id="ARBA00019357"/>
    </source>
</evidence>
<comment type="cofactor">
    <cofactor evidence="1">
        <name>Mg(2+)</name>
        <dbReference type="ChEBI" id="CHEBI:18420"/>
    </cofactor>
</comment>
<comment type="catalytic activity">
    <reaction evidence="20">
        <text>10-formyltetrahydrofolyl-(gamma-L-Glu)(n) + L-glutamate + ATP = 10-formyltetrahydrofolyl-(gamma-L-Glu)(n+1) + ADP + phosphate + H(+)</text>
        <dbReference type="Rhea" id="RHEA:51904"/>
        <dbReference type="Rhea" id="RHEA-COMP:13088"/>
        <dbReference type="Rhea" id="RHEA-COMP:14300"/>
        <dbReference type="ChEBI" id="CHEBI:15378"/>
        <dbReference type="ChEBI" id="CHEBI:29985"/>
        <dbReference type="ChEBI" id="CHEBI:30616"/>
        <dbReference type="ChEBI" id="CHEBI:43474"/>
        <dbReference type="ChEBI" id="CHEBI:134413"/>
        <dbReference type="ChEBI" id="CHEBI:456216"/>
        <dbReference type="EC" id="6.3.2.17"/>
    </reaction>
</comment>
<dbReference type="GO" id="GO:0005737">
    <property type="term" value="C:cytoplasm"/>
    <property type="evidence" value="ECO:0007669"/>
    <property type="project" value="TreeGrafter"/>
</dbReference>
<evidence type="ECO:0000259" key="25">
    <source>
        <dbReference type="Pfam" id="PF08245"/>
    </source>
</evidence>
<sequence length="418" mass="44803">MRFASLDEWLAWQETLSPRAIDLGLDRVRAVGERMRVVRPTCPVITVAGTNGKGSTVAMLSAMLRAAGYRVGAYTSPHLLRYNERVCVDDEPVSDAFLCAAFDAIDAARGDTRLTYFEYGTLAALWCFAQANVEVMLLEVGLGGRLDAVNIVDADVAVVTTIDLDHTDWLGDTRELIAIEKAGIQRAGRPLVCGDRAPPASLLRVAVDVGSELLCIGRDFDVEWVDGGLCWQWHGETEHLPAPALPGRFQADNAACACMALACLRARLPTTQQARADGLRHIRLGARFEPLAGAACEVVCDVAHNPQAARALSAQLADRPVTGRNLAVFSALADKDVPSIVAAMDQRIDVWYVAGLEAPRGLTAQALVERMGTVSGKVATHPEIVDAYAAACRDATAGDRIVVFGSFLTVAAVRQGRV</sequence>
<dbReference type="EMBL" id="JQSG02000006">
    <property type="protein sequence ID" value="OBS08912.1"/>
    <property type="molecule type" value="Genomic_DNA"/>
</dbReference>
<organism evidence="26 27">
    <name type="scientific">Acidihalobacter prosperus</name>
    <dbReference type="NCBI Taxonomy" id="160660"/>
    <lineage>
        <taxon>Bacteria</taxon>
        <taxon>Pseudomonadati</taxon>
        <taxon>Pseudomonadota</taxon>
        <taxon>Gammaproteobacteria</taxon>
        <taxon>Chromatiales</taxon>
        <taxon>Ectothiorhodospiraceae</taxon>
        <taxon>Acidihalobacter</taxon>
    </lineage>
</organism>
<comment type="catalytic activity">
    <reaction evidence="21">
        <text>(6R)-5,10-methylenetetrahydrofolyl-(gamma-L-Glu)(n) + L-glutamate + ATP = (6R)-5,10-methylenetetrahydrofolyl-(gamma-L-Glu)(n+1) + ADP + phosphate + H(+)</text>
        <dbReference type="Rhea" id="RHEA:51912"/>
        <dbReference type="Rhea" id="RHEA-COMP:13257"/>
        <dbReference type="Rhea" id="RHEA-COMP:13258"/>
        <dbReference type="ChEBI" id="CHEBI:15378"/>
        <dbReference type="ChEBI" id="CHEBI:29985"/>
        <dbReference type="ChEBI" id="CHEBI:30616"/>
        <dbReference type="ChEBI" id="CHEBI:43474"/>
        <dbReference type="ChEBI" id="CHEBI:136572"/>
        <dbReference type="ChEBI" id="CHEBI:456216"/>
        <dbReference type="EC" id="6.3.2.17"/>
    </reaction>
</comment>
<dbReference type="Pfam" id="PF08245">
    <property type="entry name" value="Mur_ligase_M"/>
    <property type="match status" value="1"/>
</dbReference>
<protein>
    <recommendedName>
        <fullName evidence="9">Dihydrofolate synthase/folylpolyglutamate synthase</fullName>
        <ecNumber evidence="7">6.3.2.12</ecNumber>
        <ecNumber evidence="8">6.3.2.17</ecNumber>
    </recommendedName>
    <alternativeName>
        <fullName evidence="18">Folylpoly-gamma-glutamate synthetase-dihydrofolate synthetase</fullName>
    </alternativeName>
    <alternativeName>
        <fullName evidence="16">Folylpolyglutamate synthetase</fullName>
    </alternativeName>
    <alternativeName>
        <fullName evidence="17">Tetrahydrofolylpolyglutamate synthase</fullName>
    </alternativeName>
</protein>
<evidence type="ECO:0000256" key="6">
    <source>
        <dbReference type="ARBA" id="ARBA00011245"/>
    </source>
</evidence>
<dbReference type="Pfam" id="PF02875">
    <property type="entry name" value="Mur_ligase_C"/>
    <property type="match status" value="1"/>
</dbReference>
<gene>
    <name evidence="26" type="ORF">Thpro_023162</name>
</gene>
<dbReference type="InterPro" id="IPR013221">
    <property type="entry name" value="Mur_ligase_cen"/>
</dbReference>
<dbReference type="SUPFAM" id="SSF53623">
    <property type="entry name" value="MurD-like peptide ligases, catalytic domain"/>
    <property type="match status" value="1"/>
</dbReference>
<evidence type="ECO:0000256" key="8">
    <source>
        <dbReference type="ARBA" id="ARBA00013025"/>
    </source>
</evidence>
<name>A0A1A6C2W8_9GAMM</name>
<comment type="subunit">
    <text evidence="6">Monomer.</text>
</comment>
<evidence type="ECO:0000256" key="20">
    <source>
        <dbReference type="ARBA" id="ARBA00047808"/>
    </source>
</evidence>
<evidence type="ECO:0000256" key="17">
    <source>
        <dbReference type="ARBA" id="ARBA00030592"/>
    </source>
</evidence>
<comment type="function">
    <text evidence="2">Functions in two distinct reactions of the de novo folate biosynthetic pathway. Catalyzes the addition of a glutamate residue to dihydropteroate (7,8-dihydropteroate or H2Pte) to form dihydrofolate (7,8-dihydrofolate monoglutamate or H2Pte-Glu). Also catalyzes successive additions of L-glutamate to tetrahydrofolate or 10-formyltetrahydrofolate or 5,10-methylenetetrahydrofolate, leading to folylpolyglutamate derivatives.</text>
</comment>
<evidence type="ECO:0000313" key="27">
    <source>
        <dbReference type="Proteomes" id="UP000029273"/>
    </source>
</evidence>
<dbReference type="Proteomes" id="UP000029273">
    <property type="component" value="Unassembled WGS sequence"/>
</dbReference>
<evidence type="ECO:0000256" key="22">
    <source>
        <dbReference type="ARBA" id="ARBA00049161"/>
    </source>
</evidence>
<dbReference type="EC" id="6.3.2.12" evidence="7"/>
<dbReference type="PIRSF" id="PIRSF001563">
    <property type="entry name" value="Folylpolyglu_synth"/>
    <property type="match status" value="1"/>
</dbReference>
<dbReference type="InterPro" id="IPR036615">
    <property type="entry name" value="Mur_ligase_C_dom_sf"/>
</dbReference>